<evidence type="ECO:0000313" key="6">
    <source>
        <dbReference type="EMBL" id="SFF73122.1"/>
    </source>
</evidence>
<proteinExistence type="predicted"/>
<dbReference type="GO" id="GO:0005737">
    <property type="term" value="C:cytoplasm"/>
    <property type="evidence" value="ECO:0007669"/>
    <property type="project" value="UniProtKB-ARBA"/>
</dbReference>
<keyword evidence="4" id="KW-0411">Iron-sulfur</keyword>
<accession>A0A1I2L1D9</accession>
<dbReference type="Pfam" id="PF09360">
    <property type="entry name" value="zf-CDGSH"/>
    <property type="match status" value="1"/>
</dbReference>
<dbReference type="GO" id="GO:0051537">
    <property type="term" value="F:2 iron, 2 sulfur cluster binding"/>
    <property type="evidence" value="ECO:0007669"/>
    <property type="project" value="UniProtKB-KW"/>
</dbReference>
<evidence type="ECO:0000256" key="4">
    <source>
        <dbReference type="ARBA" id="ARBA00023014"/>
    </source>
</evidence>
<dbReference type="SMART" id="SM00704">
    <property type="entry name" value="ZnF_CDGSH"/>
    <property type="match status" value="1"/>
</dbReference>
<evidence type="ECO:0000256" key="1">
    <source>
        <dbReference type="ARBA" id="ARBA00022714"/>
    </source>
</evidence>
<dbReference type="STRING" id="35752.SAMN05421541_119153"/>
<dbReference type="OrthoDB" id="9800162at2"/>
<dbReference type="GO" id="GO:0046872">
    <property type="term" value="F:metal ion binding"/>
    <property type="evidence" value="ECO:0007669"/>
    <property type="project" value="UniProtKB-KW"/>
</dbReference>
<sequence>MTDVVVYENGPLLVRGDFTLLTPDGKEIDPGRATVALCRCGKSAIKPFCDGTHKAARFRAEAGRETPAPRSREPE</sequence>
<protein>
    <submittedName>
        <fullName evidence="6">Zn-finger domain of CDGSH type-containing protein</fullName>
    </submittedName>
</protein>
<dbReference type="InterPro" id="IPR018967">
    <property type="entry name" value="FeS-contain_CDGSH-typ"/>
</dbReference>
<evidence type="ECO:0000313" key="7">
    <source>
        <dbReference type="Proteomes" id="UP000199645"/>
    </source>
</evidence>
<organism evidence="6 7">
    <name type="scientific">Actinoplanes philippinensis</name>
    <dbReference type="NCBI Taxonomy" id="35752"/>
    <lineage>
        <taxon>Bacteria</taxon>
        <taxon>Bacillati</taxon>
        <taxon>Actinomycetota</taxon>
        <taxon>Actinomycetes</taxon>
        <taxon>Micromonosporales</taxon>
        <taxon>Micromonosporaceae</taxon>
        <taxon>Actinoplanes</taxon>
    </lineage>
</organism>
<dbReference type="EMBL" id="FONV01000019">
    <property type="protein sequence ID" value="SFF73122.1"/>
    <property type="molecule type" value="Genomic_DNA"/>
</dbReference>
<name>A0A1I2L1D9_9ACTN</name>
<dbReference type="Proteomes" id="UP000199645">
    <property type="component" value="Unassembled WGS sequence"/>
</dbReference>
<dbReference type="InterPro" id="IPR042216">
    <property type="entry name" value="MitoNEET_CISD"/>
</dbReference>
<feature type="domain" description="Iron-binding zinc finger CDGSH type" evidence="5">
    <location>
        <begin position="21"/>
        <end position="59"/>
    </location>
</feature>
<keyword evidence="3" id="KW-0408">Iron</keyword>
<dbReference type="Gene3D" id="3.40.5.90">
    <property type="entry name" value="CDGSH iron-sulfur domain, mitoNEET-type"/>
    <property type="match status" value="1"/>
</dbReference>
<keyword evidence="1" id="KW-0001">2Fe-2S</keyword>
<dbReference type="RefSeq" id="WP_093621119.1">
    <property type="nucleotide sequence ID" value="NZ_BOMT01000073.1"/>
</dbReference>
<keyword evidence="2" id="KW-0479">Metal-binding</keyword>
<evidence type="ECO:0000256" key="3">
    <source>
        <dbReference type="ARBA" id="ARBA00023004"/>
    </source>
</evidence>
<evidence type="ECO:0000259" key="5">
    <source>
        <dbReference type="SMART" id="SM00704"/>
    </source>
</evidence>
<reference evidence="6 7" key="1">
    <citation type="submission" date="2016-10" db="EMBL/GenBank/DDBJ databases">
        <authorList>
            <person name="de Groot N.N."/>
        </authorList>
    </citation>
    <scope>NUCLEOTIDE SEQUENCE [LARGE SCALE GENOMIC DNA]</scope>
    <source>
        <strain evidence="6 7">DSM 43019</strain>
    </source>
</reference>
<gene>
    <name evidence="6" type="ORF">SAMN05421541_119153</name>
</gene>
<keyword evidence="7" id="KW-1185">Reference proteome</keyword>
<dbReference type="AlphaFoldDB" id="A0A1I2L1D9"/>
<evidence type="ECO:0000256" key="2">
    <source>
        <dbReference type="ARBA" id="ARBA00022723"/>
    </source>
</evidence>